<dbReference type="Proteomes" id="UP001158067">
    <property type="component" value="Unassembled WGS sequence"/>
</dbReference>
<reference evidence="1 2" key="1">
    <citation type="submission" date="2017-05" db="EMBL/GenBank/DDBJ databases">
        <authorList>
            <person name="Varghese N."/>
            <person name="Submissions S."/>
        </authorList>
    </citation>
    <scope>NUCLEOTIDE SEQUENCE [LARGE SCALE GENOMIC DNA]</scope>
    <source>
        <strain evidence="1 2">DSM 25457</strain>
    </source>
</reference>
<name>A0ABY1PSA7_9BACT</name>
<keyword evidence="2" id="KW-1185">Reference proteome</keyword>
<evidence type="ECO:0008006" key="3">
    <source>
        <dbReference type="Google" id="ProtNLM"/>
    </source>
</evidence>
<sequence length="88" mass="10278">MPKSKADRIEKWLPRGWKESTSGSEAKWKNISGYHIAVMEDHDHPAKWKYRIGRQNSKVLDYSQSRYSTEDDAKRAVLEILCNKLEIA</sequence>
<dbReference type="RefSeq" id="WP_283430844.1">
    <property type="nucleotide sequence ID" value="NZ_FXUG01000001.1"/>
</dbReference>
<gene>
    <name evidence="1" type="ORF">SAMN06265222_101635</name>
</gene>
<proteinExistence type="predicted"/>
<organism evidence="1 2">
    <name type="scientific">Neorhodopirellula lusitana</name>
    <dbReference type="NCBI Taxonomy" id="445327"/>
    <lineage>
        <taxon>Bacteria</taxon>
        <taxon>Pseudomonadati</taxon>
        <taxon>Planctomycetota</taxon>
        <taxon>Planctomycetia</taxon>
        <taxon>Pirellulales</taxon>
        <taxon>Pirellulaceae</taxon>
        <taxon>Neorhodopirellula</taxon>
    </lineage>
</organism>
<accession>A0ABY1PSA7</accession>
<evidence type="ECO:0000313" key="1">
    <source>
        <dbReference type="EMBL" id="SMP41701.1"/>
    </source>
</evidence>
<comment type="caution">
    <text evidence="1">The sequence shown here is derived from an EMBL/GenBank/DDBJ whole genome shotgun (WGS) entry which is preliminary data.</text>
</comment>
<protein>
    <recommendedName>
        <fullName evidence="3">DUF1508 domain-containing protein</fullName>
    </recommendedName>
</protein>
<dbReference type="EMBL" id="FXUG01000001">
    <property type="protein sequence ID" value="SMP41701.1"/>
    <property type="molecule type" value="Genomic_DNA"/>
</dbReference>
<evidence type="ECO:0000313" key="2">
    <source>
        <dbReference type="Proteomes" id="UP001158067"/>
    </source>
</evidence>